<evidence type="ECO:0000313" key="2">
    <source>
        <dbReference type="EMBL" id="MEQ2279630.1"/>
    </source>
</evidence>
<keyword evidence="3" id="KW-1185">Reference proteome</keyword>
<reference evidence="2 3" key="1">
    <citation type="submission" date="2021-06" db="EMBL/GenBank/DDBJ databases">
        <authorList>
            <person name="Palmer J.M."/>
        </authorList>
    </citation>
    <scope>NUCLEOTIDE SEQUENCE [LARGE SCALE GENOMIC DNA]</scope>
    <source>
        <strain evidence="2 3">AS_MEX2019</strain>
        <tissue evidence="2">Muscle</tissue>
    </source>
</reference>
<protein>
    <recommendedName>
        <fullName evidence="4">Secreted protein</fullName>
    </recommendedName>
</protein>
<evidence type="ECO:0000256" key="1">
    <source>
        <dbReference type="SAM" id="SignalP"/>
    </source>
</evidence>
<organism evidence="2 3">
    <name type="scientific">Ameca splendens</name>
    <dbReference type="NCBI Taxonomy" id="208324"/>
    <lineage>
        <taxon>Eukaryota</taxon>
        <taxon>Metazoa</taxon>
        <taxon>Chordata</taxon>
        <taxon>Craniata</taxon>
        <taxon>Vertebrata</taxon>
        <taxon>Euteleostomi</taxon>
        <taxon>Actinopterygii</taxon>
        <taxon>Neopterygii</taxon>
        <taxon>Teleostei</taxon>
        <taxon>Neoteleostei</taxon>
        <taxon>Acanthomorphata</taxon>
        <taxon>Ovalentaria</taxon>
        <taxon>Atherinomorphae</taxon>
        <taxon>Cyprinodontiformes</taxon>
        <taxon>Goodeidae</taxon>
        <taxon>Ameca</taxon>
    </lineage>
</organism>
<feature type="chain" id="PRO_5046749617" description="Secreted protein" evidence="1">
    <location>
        <begin position="18"/>
        <end position="97"/>
    </location>
</feature>
<gene>
    <name evidence="2" type="ORF">AMECASPLE_011416</name>
</gene>
<evidence type="ECO:0000313" key="3">
    <source>
        <dbReference type="Proteomes" id="UP001469553"/>
    </source>
</evidence>
<sequence>MSMLCLCLAWKLCYVFALSNLQSSYGAGVLRLFYLNLRITLVDARLRSQHCLLFWIFDFWRKISQALPEKLLCRTLRLRIPQPSRWLDYSNIVSLIS</sequence>
<evidence type="ECO:0008006" key="4">
    <source>
        <dbReference type="Google" id="ProtNLM"/>
    </source>
</evidence>
<proteinExistence type="predicted"/>
<feature type="signal peptide" evidence="1">
    <location>
        <begin position="1"/>
        <end position="17"/>
    </location>
</feature>
<name>A0ABV0XDV7_9TELE</name>
<dbReference type="EMBL" id="JAHRIP010000688">
    <property type="protein sequence ID" value="MEQ2279630.1"/>
    <property type="molecule type" value="Genomic_DNA"/>
</dbReference>
<keyword evidence="1" id="KW-0732">Signal</keyword>
<dbReference type="Proteomes" id="UP001469553">
    <property type="component" value="Unassembled WGS sequence"/>
</dbReference>
<accession>A0ABV0XDV7</accession>
<comment type="caution">
    <text evidence="2">The sequence shown here is derived from an EMBL/GenBank/DDBJ whole genome shotgun (WGS) entry which is preliminary data.</text>
</comment>